<feature type="transmembrane region" description="Helical" evidence="1">
    <location>
        <begin position="309"/>
        <end position="330"/>
    </location>
</feature>
<keyword evidence="1" id="KW-0812">Transmembrane</keyword>
<feature type="transmembrane region" description="Helical" evidence="1">
    <location>
        <begin position="71"/>
        <end position="87"/>
    </location>
</feature>
<evidence type="ECO:0000313" key="3">
    <source>
        <dbReference type="Proteomes" id="UP000232928"/>
    </source>
</evidence>
<protein>
    <submittedName>
        <fullName evidence="2">Uncharacterized protein</fullName>
    </submittedName>
</protein>
<feature type="transmembrane region" description="Helical" evidence="1">
    <location>
        <begin position="99"/>
        <end position="117"/>
    </location>
</feature>
<organism evidence="2 3">
    <name type="scientific">Bifidobacterium longum</name>
    <dbReference type="NCBI Taxonomy" id="216816"/>
    <lineage>
        <taxon>Bacteria</taxon>
        <taxon>Bacillati</taxon>
        <taxon>Actinomycetota</taxon>
        <taxon>Actinomycetes</taxon>
        <taxon>Bifidobacteriales</taxon>
        <taxon>Bifidobacteriaceae</taxon>
        <taxon>Bifidobacterium</taxon>
    </lineage>
</organism>
<reference evidence="2 3" key="1">
    <citation type="submission" date="2017-12" db="EMBL/GenBank/DDBJ databases">
        <title>Bifidobacterium longum APC/DPC strains.</title>
        <authorList>
            <person name="Arboleya S."/>
        </authorList>
    </citation>
    <scope>NUCLEOTIDE SEQUENCE [LARGE SCALE GENOMIC DNA]</scope>
    <source>
        <strain evidence="2 3">APC1461</strain>
    </source>
</reference>
<keyword evidence="1" id="KW-0472">Membrane</keyword>
<evidence type="ECO:0000256" key="1">
    <source>
        <dbReference type="SAM" id="Phobius"/>
    </source>
</evidence>
<gene>
    <name evidence="2" type="ORF">APC1461_1999</name>
</gene>
<dbReference type="EMBL" id="PJEG01000030">
    <property type="protein sequence ID" value="PKD13314.1"/>
    <property type="molecule type" value="Genomic_DNA"/>
</dbReference>
<feature type="transmembrane region" description="Helical" evidence="1">
    <location>
        <begin position="218"/>
        <end position="238"/>
    </location>
</feature>
<accession>A0A2N0TF03</accession>
<dbReference type="AlphaFoldDB" id="A0A2N0TF03"/>
<feature type="transmembrane region" description="Helical" evidence="1">
    <location>
        <begin position="179"/>
        <end position="212"/>
    </location>
</feature>
<comment type="caution">
    <text evidence="2">The sequence shown here is derived from an EMBL/GenBank/DDBJ whole genome shotgun (WGS) entry which is preliminary data.</text>
</comment>
<dbReference type="Proteomes" id="UP000232928">
    <property type="component" value="Unassembled WGS sequence"/>
</dbReference>
<feature type="transmembrane region" description="Helical" evidence="1">
    <location>
        <begin position="12"/>
        <end position="37"/>
    </location>
</feature>
<proteinExistence type="predicted"/>
<feature type="transmembrane region" description="Helical" evidence="1">
    <location>
        <begin position="43"/>
        <end position="59"/>
    </location>
</feature>
<keyword evidence="1" id="KW-1133">Transmembrane helix</keyword>
<feature type="transmembrane region" description="Helical" evidence="1">
    <location>
        <begin position="350"/>
        <end position="374"/>
    </location>
</feature>
<sequence>MISDRCPASIRNCFISDIINGLLLCLVLFFNIEYSIFPQGGKIKLYLCVALCISSFVSYKVKVYDIRDASLLGIVTVLIFLACRAQIDSSGFDFYRMSLTFQFCLTIFSVFFLCQTSKSRLTDVLRFTLLFGVVYVVILDLYFMSTGRSLANKFICSYPHLYLLVIYIAIRRTEKKIPVYVFSFIAFAFSLMYKCSTAAIACVLFIVLFSFWEFISSYLLSPVVALVTLFISDTILLFSSSILKSQWVNYFIVDVLGKDPSLTGRTGIYSSAIEKFFVYYKGVGLDNNHLASLVITNGGPNLQNGVLDIILSFGWVSVLVLVFLIVYFLFSGKLSIHKSKPFVCFMYSFILISCVEIVFDQMFISFMIIAIYFIPKTMEKSI</sequence>
<name>A0A2N0TF03_BIFLN</name>
<feature type="transmembrane region" description="Helical" evidence="1">
    <location>
        <begin position="124"/>
        <end position="144"/>
    </location>
</feature>
<evidence type="ECO:0000313" key="2">
    <source>
        <dbReference type="EMBL" id="PKD13314.1"/>
    </source>
</evidence>